<dbReference type="InterPro" id="IPR039422">
    <property type="entry name" value="MarR/SlyA-like"/>
</dbReference>
<dbReference type="PRINTS" id="PR00598">
    <property type="entry name" value="HTHMARR"/>
</dbReference>
<reference evidence="2" key="2">
    <citation type="journal article" date="2014" name="ISME J.">
        <title>Microbial stratification in low pH oxic and suboxic macroscopic growths along an acid mine drainage.</title>
        <authorList>
            <person name="Mendez-Garcia C."/>
            <person name="Mesa V."/>
            <person name="Sprenger R.R."/>
            <person name="Richter M."/>
            <person name="Diez M.S."/>
            <person name="Solano J."/>
            <person name="Bargiela R."/>
            <person name="Golyshina O.V."/>
            <person name="Manteca A."/>
            <person name="Ramos J.L."/>
            <person name="Gallego J.R."/>
            <person name="Llorente I."/>
            <person name="Martins Dos Santos V.A."/>
            <person name="Jensen O.N."/>
            <person name="Pelaez A.I."/>
            <person name="Sanchez J."/>
            <person name="Ferrer M."/>
        </authorList>
    </citation>
    <scope>NUCLEOTIDE SEQUENCE</scope>
</reference>
<dbReference type="Pfam" id="PF12802">
    <property type="entry name" value="MarR_2"/>
    <property type="match status" value="1"/>
</dbReference>
<dbReference type="GO" id="GO:0003700">
    <property type="term" value="F:DNA-binding transcription factor activity"/>
    <property type="evidence" value="ECO:0007669"/>
    <property type="project" value="InterPro"/>
</dbReference>
<dbReference type="PANTHER" id="PTHR33164">
    <property type="entry name" value="TRANSCRIPTIONAL REGULATOR, MARR FAMILY"/>
    <property type="match status" value="1"/>
</dbReference>
<proteinExistence type="predicted"/>
<dbReference type="EMBL" id="AUZZ01006406">
    <property type="protein sequence ID" value="EQD46469.1"/>
    <property type="molecule type" value="Genomic_DNA"/>
</dbReference>
<reference evidence="2" key="1">
    <citation type="submission" date="2013-08" db="EMBL/GenBank/DDBJ databases">
        <authorList>
            <person name="Mendez C."/>
            <person name="Richter M."/>
            <person name="Ferrer M."/>
            <person name="Sanchez J."/>
        </authorList>
    </citation>
    <scope>NUCLEOTIDE SEQUENCE</scope>
</reference>
<sequence length="116" mass="12318">LGQFWALHLVSSLGGASLTSVARHLSVSAPTACASVDPLVDRGLLARRRSATDRRAIELRLTPRGQRIEARVWAQIGVVMDEAVAGLPPGDVAIAVRVFRTLRDRLDAGLPTEGAA</sequence>
<dbReference type="Gene3D" id="1.10.10.10">
    <property type="entry name" value="Winged helix-like DNA-binding domain superfamily/Winged helix DNA-binding domain"/>
    <property type="match status" value="1"/>
</dbReference>
<dbReference type="SUPFAM" id="SSF46785">
    <property type="entry name" value="Winged helix' DNA-binding domain"/>
    <property type="match status" value="1"/>
</dbReference>
<dbReference type="PROSITE" id="PS50995">
    <property type="entry name" value="HTH_MARR_2"/>
    <property type="match status" value="1"/>
</dbReference>
<evidence type="ECO:0000313" key="2">
    <source>
        <dbReference type="EMBL" id="EQD46469.1"/>
    </source>
</evidence>
<dbReference type="GO" id="GO:0006950">
    <property type="term" value="P:response to stress"/>
    <property type="evidence" value="ECO:0007669"/>
    <property type="project" value="TreeGrafter"/>
</dbReference>
<protein>
    <submittedName>
        <fullName evidence="2">Bacterial regulatory protein, MarR</fullName>
    </submittedName>
</protein>
<gene>
    <name evidence="2" type="ORF">B2A_08884</name>
</gene>
<feature type="non-terminal residue" evidence="2">
    <location>
        <position position="1"/>
    </location>
</feature>
<dbReference type="InterPro" id="IPR000835">
    <property type="entry name" value="HTH_MarR-typ"/>
</dbReference>
<comment type="caution">
    <text evidence="2">The sequence shown here is derived from an EMBL/GenBank/DDBJ whole genome shotgun (WGS) entry which is preliminary data.</text>
</comment>
<dbReference type="PANTHER" id="PTHR33164:SF43">
    <property type="entry name" value="HTH-TYPE TRANSCRIPTIONAL REPRESSOR YETL"/>
    <property type="match status" value="1"/>
</dbReference>
<organism evidence="2">
    <name type="scientific">mine drainage metagenome</name>
    <dbReference type="NCBI Taxonomy" id="410659"/>
    <lineage>
        <taxon>unclassified sequences</taxon>
        <taxon>metagenomes</taxon>
        <taxon>ecological metagenomes</taxon>
    </lineage>
</organism>
<feature type="domain" description="HTH marR-type" evidence="1">
    <location>
        <begin position="1"/>
        <end position="104"/>
    </location>
</feature>
<dbReference type="AlphaFoldDB" id="T1B0P4"/>
<dbReference type="SMART" id="SM00347">
    <property type="entry name" value="HTH_MARR"/>
    <property type="match status" value="1"/>
</dbReference>
<name>T1B0P4_9ZZZZ</name>
<accession>T1B0P4</accession>
<evidence type="ECO:0000259" key="1">
    <source>
        <dbReference type="PROSITE" id="PS50995"/>
    </source>
</evidence>
<dbReference type="InterPro" id="IPR036388">
    <property type="entry name" value="WH-like_DNA-bd_sf"/>
</dbReference>
<dbReference type="InterPro" id="IPR036390">
    <property type="entry name" value="WH_DNA-bd_sf"/>
</dbReference>